<organism evidence="1 2">
    <name type="scientific">Paenibacillus yanchengensis</name>
    <dbReference type="NCBI Taxonomy" id="2035833"/>
    <lineage>
        <taxon>Bacteria</taxon>
        <taxon>Bacillati</taxon>
        <taxon>Bacillota</taxon>
        <taxon>Bacilli</taxon>
        <taxon>Bacillales</taxon>
        <taxon>Paenibacillaceae</taxon>
        <taxon>Paenibacillus</taxon>
    </lineage>
</organism>
<name>A0ABW4YH52_9BACL</name>
<gene>
    <name evidence="1" type="ORF">ACFSJH_03405</name>
</gene>
<dbReference type="EMBL" id="JBHUHO010000008">
    <property type="protein sequence ID" value="MFD2114793.1"/>
    <property type="molecule type" value="Genomic_DNA"/>
</dbReference>
<proteinExistence type="predicted"/>
<reference evidence="2" key="1">
    <citation type="journal article" date="2019" name="Int. J. Syst. Evol. Microbiol.">
        <title>The Global Catalogue of Microorganisms (GCM) 10K type strain sequencing project: providing services to taxonomists for standard genome sequencing and annotation.</title>
        <authorList>
            <consortium name="The Broad Institute Genomics Platform"/>
            <consortium name="The Broad Institute Genome Sequencing Center for Infectious Disease"/>
            <person name="Wu L."/>
            <person name="Ma J."/>
        </authorList>
    </citation>
    <scope>NUCLEOTIDE SEQUENCE [LARGE SCALE GENOMIC DNA]</scope>
    <source>
        <strain evidence="2">GH52</strain>
    </source>
</reference>
<dbReference type="RefSeq" id="WP_377769808.1">
    <property type="nucleotide sequence ID" value="NZ_JBHUHO010000008.1"/>
</dbReference>
<dbReference type="SUPFAM" id="SSF52540">
    <property type="entry name" value="P-loop containing nucleoside triphosphate hydrolases"/>
    <property type="match status" value="1"/>
</dbReference>
<keyword evidence="2" id="KW-1185">Reference proteome</keyword>
<comment type="caution">
    <text evidence="1">The sequence shown here is derived from an EMBL/GenBank/DDBJ whole genome shotgun (WGS) entry which is preliminary data.</text>
</comment>
<evidence type="ECO:0000313" key="1">
    <source>
        <dbReference type="EMBL" id="MFD2114793.1"/>
    </source>
</evidence>
<sequence length="193" mass="22715">MNIDFIILHGSPGNGKTTLARKLHEHFESPYFEFGWIPEYRTLAPLIKISQRQEEQLSFENLITVAKNYNKHGFKNIIITDLDDIRMIDIPNVFSGYNYVIITLYGDSDEIIKHRILTRDNGNDFRDWEQSVKTNGLIKRRKKLPNEYRILNSRDDIDSTFKEIVAILENHIPSVSNDISLFRREVFFSYICE</sequence>
<evidence type="ECO:0000313" key="2">
    <source>
        <dbReference type="Proteomes" id="UP001597362"/>
    </source>
</evidence>
<evidence type="ECO:0008006" key="3">
    <source>
        <dbReference type="Google" id="ProtNLM"/>
    </source>
</evidence>
<protein>
    <recommendedName>
        <fullName evidence="3">AAA family ATPase</fullName>
    </recommendedName>
</protein>
<dbReference type="Proteomes" id="UP001597362">
    <property type="component" value="Unassembled WGS sequence"/>
</dbReference>
<dbReference type="Gene3D" id="3.40.50.300">
    <property type="entry name" value="P-loop containing nucleotide triphosphate hydrolases"/>
    <property type="match status" value="1"/>
</dbReference>
<accession>A0ABW4YH52</accession>
<dbReference type="InterPro" id="IPR027417">
    <property type="entry name" value="P-loop_NTPase"/>
</dbReference>